<accession>A0A061E6L8</accession>
<dbReference type="EMBL" id="CM001880">
    <property type="protein sequence ID" value="EOY00258.1"/>
    <property type="molecule type" value="Genomic_DNA"/>
</dbReference>
<dbReference type="Proteomes" id="UP000026915">
    <property type="component" value="Chromosome 2"/>
</dbReference>
<dbReference type="InParanoid" id="A0A061E6L8"/>
<gene>
    <name evidence="1" type="ORF">TCM_010086</name>
</gene>
<evidence type="ECO:0000313" key="2">
    <source>
        <dbReference type="Proteomes" id="UP000026915"/>
    </source>
</evidence>
<evidence type="ECO:0000313" key="1">
    <source>
        <dbReference type="EMBL" id="EOY00258.1"/>
    </source>
</evidence>
<dbReference type="AlphaFoldDB" id="A0A061E6L8"/>
<protein>
    <submittedName>
        <fullName evidence="1">Uncharacterized protein</fullName>
    </submittedName>
</protein>
<reference evidence="1 2" key="1">
    <citation type="journal article" date="2013" name="Genome Biol.">
        <title>The genome sequence of the most widely cultivated cacao type and its use to identify candidate genes regulating pod color.</title>
        <authorList>
            <person name="Motamayor J.C."/>
            <person name="Mockaitis K."/>
            <person name="Schmutz J."/>
            <person name="Haiminen N."/>
            <person name="Iii D.L."/>
            <person name="Cornejo O."/>
            <person name="Findley S.D."/>
            <person name="Zheng P."/>
            <person name="Utro F."/>
            <person name="Royaert S."/>
            <person name="Saski C."/>
            <person name="Jenkins J."/>
            <person name="Podicheti R."/>
            <person name="Zhao M."/>
            <person name="Scheffler B.E."/>
            <person name="Stack J.C."/>
            <person name="Feltus F.A."/>
            <person name="Mustiga G.M."/>
            <person name="Amores F."/>
            <person name="Phillips W."/>
            <person name="Marelli J.P."/>
            <person name="May G.D."/>
            <person name="Shapiro H."/>
            <person name="Ma J."/>
            <person name="Bustamante C.D."/>
            <person name="Schnell R.J."/>
            <person name="Main D."/>
            <person name="Gilbert D."/>
            <person name="Parida L."/>
            <person name="Kuhn D.N."/>
        </authorList>
    </citation>
    <scope>NUCLEOTIDE SEQUENCE [LARGE SCALE GENOMIC DNA]</scope>
    <source>
        <strain evidence="2">cv. Matina 1-6</strain>
    </source>
</reference>
<dbReference type="Gramene" id="EOY00258">
    <property type="protein sequence ID" value="EOY00258"/>
    <property type="gene ID" value="TCM_010086"/>
</dbReference>
<organism evidence="1 2">
    <name type="scientific">Theobroma cacao</name>
    <name type="common">Cacao</name>
    <name type="synonym">Cocoa</name>
    <dbReference type="NCBI Taxonomy" id="3641"/>
    <lineage>
        <taxon>Eukaryota</taxon>
        <taxon>Viridiplantae</taxon>
        <taxon>Streptophyta</taxon>
        <taxon>Embryophyta</taxon>
        <taxon>Tracheophyta</taxon>
        <taxon>Spermatophyta</taxon>
        <taxon>Magnoliopsida</taxon>
        <taxon>eudicotyledons</taxon>
        <taxon>Gunneridae</taxon>
        <taxon>Pentapetalae</taxon>
        <taxon>rosids</taxon>
        <taxon>malvids</taxon>
        <taxon>Malvales</taxon>
        <taxon>Malvaceae</taxon>
        <taxon>Byttnerioideae</taxon>
        <taxon>Theobroma</taxon>
    </lineage>
</organism>
<sequence length="125" mass="14377">MIFPKWRQALALSCSSFTPAPTDKLLRSSLYPPSTLSFLHKTPHISDGSTGKETEVIDEPFFVDLLGEESDEYWFVGLLIKFLHSIFKKVSQRANKASHLFYLLQYRSTRVFLLATISLSKLFMR</sequence>
<dbReference type="HOGENOM" id="CLU_1996715_0_0_1"/>
<proteinExistence type="predicted"/>
<keyword evidence="2" id="KW-1185">Reference proteome</keyword>
<name>A0A061E6L8_THECC</name>